<dbReference type="AlphaFoldDB" id="A0A1Z8ATD0"/>
<feature type="compositionally biased region" description="Basic and acidic residues" evidence="1">
    <location>
        <begin position="293"/>
        <end position="313"/>
    </location>
</feature>
<gene>
    <name evidence="3" type="ORF">A9Q93_09105</name>
</gene>
<protein>
    <submittedName>
        <fullName evidence="3">NikM domain containing protein</fullName>
    </submittedName>
</protein>
<evidence type="ECO:0000313" key="3">
    <source>
        <dbReference type="EMBL" id="OUS13589.1"/>
    </source>
</evidence>
<comment type="caution">
    <text evidence="3">The sequence shown here is derived from an EMBL/GenBank/DDBJ whole genome shotgun (WGS) entry which is preliminary data.</text>
</comment>
<feature type="region of interest" description="Disordered" evidence="1">
    <location>
        <begin position="292"/>
        <end position="313"/>
    </location>
</feature>
<feature type="region of interest" description="Disordered" evidence="1">
    <location>
        <begin position="208"/>
        <end position="243"/>
    </location>
</feature>
<evidence type="ECO:0000256" key="1">
    <source>
        <dbReference type="SAM" id="MobiDB-lite"/>
    </source>
</evidence>
<dbReference type="EMBL" id="MAAX01000137">
    <property type="protein sequence ID" value="OUS13589.1"/>
    <property type="molecule type" value="Genomic_DNA"/>
</dbReference>
<dbReference type="Pfam" id="PF10670">
    <property type="entry name" value="DUF4198"/>
    <property type="match status" value="1"/>
</dbReference>
<reference evidence="4" key="1">
    <citation type="journal article" date="2017" name="Proc. Natl. Acad. Sci. U.S.A.">
        <title>Simulation of Deepwater Horizon oil plume reveals substrate specialization within a complex community of hydrocarbon-degraders.</title>
        <authorList>
            <person name="Hu P."/>
            <person name="Dubinsky E.A."/>
            <person name="Probst A.J."/>
            <person name="Wang J."/>
            <person name="Sieber C.M.K."/>
            <person name="Tom L.M."/>
            <person name="Gardinali P."/>
            <person name="Banfield J.F."/>
            <person name="Atlas R.M."/>
            <person name="Andersen G.L."/>
        </authorList>
    </citation>
    <scope>NUCLEOTIDE SEQUENCE [LARGE SCALE GENOMIC DNA]</scope>
</reference>
<proteinExistence type="predicted"/>
<keyword evidence="2" id="KW-1133">Transmembrane helix</keyword>
<name>A0A1Z8ATD0_9FLAO</name>
<keyword evidence="2" id="KW-0472">Membrane</keyword>
<dbReference type="RefSeq" id="WP_303687114.1">
    <property type="nucleotide sequence ID" value="NZ_CAJXYO010000082.1"/>
</dbReference>
<organism evidence="3 4">
    <name type="scientific">Nonlabens dokdonensis</name>
    <dbReference type="NCBI Taxonomy" id="328515"/>
    <lineage>
        <taxon>Bacteria</taxon>
        <taxon>Pseudomonadati</taxon>
        <taxon>Bacteroidota</taxon>
        <taxon>Flavobacteriia</taxon>
        <taxon>Flavobacteriales</taxon>
        <taxon>Flavobacteriaceae</taxon>
        <taxon>Nonlabens</taxon>
    </lineage>
</organism>
<accession>A0A1Z8ATD0</accession>
<sequence>MNKKILLGAVAILLLCSHDMFLKLDNYFLEPEMPAVIELVNGTFENSENTIDRNRMLDVSLVGNGQRTEVDSTQWFEKDLSTYLDFTTGKSGTWIAGVSTAPRNIAMEAERFNNYLDHDGVVDMLQYRKDNNELDQDAVEKYSKHVKTIFQVGNDRSEDWKTVLGYPIEFVPLENPYEIHAGHDLEVRLLLRGKPLKNQLVLIGNKEDHQHAENGTHSHNGGEEHSHDENEGEEHSHDDLKEVRTDENGIVKFNLDSSGVWFLKTIHMEKSTIEGLTHESNWATLTFQVGSGDHSHDNASHSHDTAEHDHHDHEEGGIPSYVFWIGSFVLVGILFFLFNRKK</sequence>
<dbReference type="Proteomes" id="UP000196102">
    <property type="component" value="Unassembled WGS sequence"/>
</dbReference>
<dbReference type="InterPro" id="IPR019613">
    <property type="entry name" value="DUF4198"/>
</dbReference>
<keyword evidence="2" id="KW-0812">Transmembrane</keyword>
<feature type="transmembrane region" description="Helical" evidence="2">
    <location>
        <begin position="321"/>
        <end position="338"/>
    </location>
</feature>
<evidence type="ECO:0000256" key="2">
    <source>
        <dbReference type="SAM" id="Phobius"/>
    </source>
</evidence>
<evidence type="ECO:0000313" key="4">
    <source>
        <dbReference type="Proteomes" id="UP000196102"/>
    </source>
</evidence>